<organism evidence="2">
    <name type="scientific">Petromyces alliaceus</name>
    <name type="common">Aspergillus alliaceus</name>
    <dbReference type="NCBI Taxonomy" id="209559"/>
    <lineage>
        <taxon>Eukaryota</taxon>
        <taxon>Fungi</taxon>
        <taxon>Dikarya</taxon>
        <taxon>Ascomycota</taxon>
        <taxon>Pezizomycotina</taxon>
        <taxon>Eurotiomycetes</taxon>
        <taxon>Eurotiomycetidae</taxon>
        <taxon>Eurotiales</taxon>
        <taxon>Aspergillaceae</taxon>
        <taxon>Aspergillus</taxon>
        <taxon>Aspergillus subgen. Circumdati</taxon>
    </lineage>
</organism>
<name>A0A5N7C120_PETAA</name>
<reference evidence="2" key="1">
    <citation type="submission" date="2019-04" db="EMBL/GenBank/DDBJ databases">
        <title>Friends and foes A comparative genomics studyof 23 Aspergillus species from section Flavi.</title>
        <authorList>
            <consortium name="DOE Joint Genome Institute"/>
            <person name="Kjaerbolling I."/>
            <person name="Vesth T."/>
            <person name="Frisvad J.C."/>
            <person name="Nybo J.L."/>
            <person name="Theobald S."/>
            <person name="Kildgaard S."/>
            <person name="Isbrandt T."/>
            <person name="Kuo A."/>
            <person name="Sato A."/>
            <person name="Lyhne E.K."/>
            <person name="Kogle M.E."/>
            <person name="Wiebenga A."/>
            <person name="Kun R.S."/>
            <person name="Lubbers R.J."/>
            <person name="Makela M.R."/>
            <person name="Barry K."/>
            <person name="Chovatia M."/>
            <person name="Clum A."/>
            <person name="Daum C."/>
            <person name="Haridas S."/>
            <person name="He G."/>
            <person name="LaButti K."/>
            <person name="Lipzen A."/>
            <person name="Mondo S."/>
            <person name="Riley R."/>
            <person name="Salamov A."/>
            <person name="Simmons B.A."/>
            <person name="Magnuson J.K."/>
            <person name="Henrissat B."/>
            <person name="Mortensen U.H."/>
            <person name="Larsen T.O."/>
            <person name="Devries R.P."/>
            <person name="Grigoriev I.V."/>
            <person name="Machida M."/>
            <person name="Baker S.E."/>
            <person name="Andersen M.R."/>
        </authorList>
    </citation>
    <scope>NUCLEOTIDE SEQUENCE [LARGE SCALE GENOMIC DNA]</scope>
    <source>
        <strain evidence="2">IBT 14317</strain>
    </source>
</reference>
<evidence type="ECO:0000259" key="1">
    <source>
        <dbReference type="Pfam" id="PF13302"/>
    </source>
</evidence>
<accession>A0A5N7C120</accession>
<proteinExistence type="predicted"/>
<evidence type="ECO:0000313" key="2">
    <source>
        <dbReference type="EMBL" id="KAE8387543.1"/>
    </source>
</evidence>
<dbReference type="AlphaFoldDB" id="A0A5N7C120"/>
<dbReference type="InterPro" id="IPR000182">
    <property type="entry name" value="GNAT_dom"/>
</dbReference>
<gene>
    <name evidence="2" type="ORF">BDV23DRAFT_160850</name>
</gene>
<dbReference type="Proteomes" id="UP000326877">
    <property type="component" value="Unassembled WGS sequence"/>
</dbReference>
<feature type="domain" description="N-acetyltransferase" evidence="1">
    <location>
        <begin position="8"/>
        <end position="41"/>
    </location>
</feature>
<sequence length="78" mass="8856">MLVSKSWIKAPSVAFVIHPEVWGQGYVAEASTAAAEAWWEIRRPPCRRCSQRTTRLMGEFPGIDKRWSPSVYWGFDGG</sequence>
<dbReference type="GO" id="GO:0016747">
    <property type="term" value="F:acyltransferase activity, transferring groups other than amino-acyl groups"/>
    <property type="evidence" value="ECO:0007669"/>
    <property type="project" value="InterPro"/>
</dbReference>
<dbReference type="EMBL" id="ML735291">
    <property type="protein sequence ID" value="KAE8387543.1"/>
    <property type="molecule type" value="Genomic_DNA"/>
</dbReference>
<protein>
    <recommendedName>
        <fullName evidence="1">N-acetyltransferase domain-containing protein</fullName>
    </recommendedName>
</protein>
<dbReference type="Pfam" id="PF13302">
    <property type="entry name" value="Acetyltransf_3"/>
    <property type="match status" value="1"/>
</dbReference>